<dbReference type="PANTHER" id="PTHR18895:SF74">
    <property type="entry name" value="MTRF1L RELEASE FACTOR GLUTAMINE METHYLTRANSFERASE"/>
    <property type="match status" value="1"/>
</dbReference>
<protein>
    <submittedName>
        <fullName evidence="2">Peptide chain release factor N(5)-glutamine methyltransferase</fullName>
    </submittedName>
</protein>
<evidence type="ECO:0000313" key="2">
    <source>
        <dbReference type="EMBL" id="MBM3226886.1"/>
    </source>
</evidence>
<feature type="domain" description="Release factor glutamine methyltransferase N-terminal" evidence="1">
    <location>
        <begin position="7"/>
        <end position="77"/>
    </location>
</feature>
<dbReference type="EMBL" id="VGLS01001092">
    <property type="protein sequence ID" value="MBM3226886.1"/>
    <property type="molecule type" value="Genomic_DNA"/>
</dbReference>
<gene>
    <name evidence="2" type="ORF">FJZ47_24230</name>
</gene>
<evidence type="ECO:0000313" key="3">
    <source>
        <dbReference type="Proteomes" id="UP000712673"/>
    </source>
</evidence>
<dbReference type="PANTHER" id="PTHR18895">
    <property type="entry name" value="HEMK METHYLTRANSFERASE"/>
    <property type="match status" value="1"/>
</dbReference>
<keyword evidence="2" id="KW-0489">Methyltransferase</keyword>
<dbReference type="Pfam" id="PF17827">
    <property type="entry name" value="PrmC_N"/>
    <property type="match status" value="1"/>
</dbReference>
<keyword evidence="2" id="KW-0808">Transferase</keyword>
<organism evidence="2 3">
    <name type="scientific">Tectimicrobiota bacterium</name>
    <dbReference type="NCBI Taxonomy" id="2528274"/>
    <lineage>
        <taxon>Bacteria</taxon>
        <taxon>Pseudomonadati</taxon>
        <taxon>Nitrospinota/Tectimicrobiota group</taxon>
        <taxon>Candidatus Tectimicrobiota</taxon>
    </lineage>
</organism>
<dbReference type="InterPro" id="IPR050320">
    <property type="entry name" value="N5-glutamine_MTase"/>
</dbReference>
<accession>A0A937W8D9</accession>
<reference evidence="2" key="1">
    <citation type="submission" date="2019-03" db="EMBL/GenBank/DDBJ databases">
        <title>Lake Tanganyika Metagenome-Assembled Genomes (MAGs).</title>
        <authorList>
            <person name="Tran P."/>
        </authorList>
    </citation>
    <scope>NUCLEOTIDE SEQUENCE</scope>
    <source>
        <strain evidence="2">K_DeepCast_65m_m2_066</strain>
    </source>
</reference>
<dbReference type="AlphaFoldDB" id="A0A937W8D9"/>
<dbReference type="CDD" id="cd02440">
    <property type="entry name" value="AdoMet_MTases"/>
    <property type="match status" value="1"/>
</dbReference>
<dbReference type="GO" id="GO:0032259">
    <property type="term" value="P:methylation"/>
    <property type="evidence" value="ECO:0007669"/>
    <property type="project" value="UniProtKB-KW"/>
</dbReference>
<proteinExistence type="predicted"/>
<dbReference type="InterPro" id="IPR029063">
    <property type="entry name" value="SAM-dependent_MTases_sf"/>
</dbReference>
<dbReference type="InterPro" id="IPR040758">
    <property type="entry name" value="PrmC_N"/>
</dbReference>
<dbReference type="SUPFAM" id="SSF53335">
    <property type="entry name" value="S-adenosyl-L-methionine-dependent methyltransferases"/>
    <property type="match status" value="1"/>
</dbReference>
<dbReference type="Gene3D" id="3.40.50.150">
    <property type="entry name" value="Vaccinia Virus protein VP39"/>
    <property type="match status" value="1"/>
</dbReference>
<dbReference type="Proteomes" id="UP000712673">
    <property type="component" value="Unassembled WGS sequence"/>
</dbReference>
<evidence type="ECO:0000259" key="1">
    <source>
        <dbReference type="Pfam" id="PF17827"/>
    </source>
</evidence>
<comment type="caution">
    <text evidence="2">The sequence shown here is derived from an EMBL/GenBank/DDBJ whole genome shotgun (WGS) entry which is preliminary data.</text>
</comment>
<sequence>MTQSIGQALRQAVRCLERHAIPEAQAAAEILLADVLALPRFRLYVEALSPLSASQYARYLAHVQRRLQGEPVQYITGTQEFWSLTFTVTPQVLIPRPESELLVEQGVALAQQWALAHPHAPLRLLDVGTGSGNLAISLAHTLPQAQVWAVDRSLG</sequence>
<dbReference type="GO" id="GO:0036009">
    <property type="term" value="F:protein-glutamine N-methyltransferase activity"/>
    <property type="evidence" value="ECO:0007669"/>
    <property type="project" value="TreeGrafter"/>
</dbReference>
<dbReference type="Gene3D" id="1.10.8.10">
    <property type="entry name" value="DNA helicase RuvA subunit, C-terminal domain"/>
    <property type="match status" value="1"/>
</dbReference>
<feature type="non-terminal residue" evidence="2">
    <location>
        <position position="155"/>
    </location>
</feature>
<name>A0A937W8D9_UNCTE</name>